<protein>
    <recommendedName>
        <fullName evidence="1">Microcystinase C</fullName>
        <shortName evidence="1">MlrC</shortName>
    </recommendedName>
</protein>
<dbReference type="InterPro" id="IPR010799">
    <property type="entry name" value="MlrC_C"/>
</dbReference>
<comment type="function">
    <text evidence="1">Involved in peptidolytic degradation of cyclic heptapeptide hepatotoxin microcystin (MC).</text>
</comment>
<dbReference type="GO" id="GO:0008237">
    <property type="term" value="F:metallopeptidase activity"/>
    <property type="evidence" value="ECO:0007669"/>
    <property type="project" value="UniProtKB-KW"/>
</dbReference>
<feature type="domain" description="Microcystin LR degradation protein MlrC C-terminal" evidence="2">
    <location>
        <begin position="299"/>
        <end position="468"/>
    </location>
</feature>
<feature type="domain" description="Microcystin LR degradation protein MlrC N-terminal" evidence="3">
    <location>
        <begin position="3"/>
        <end position="286"/>
    </location>
</feature>
<dbReference type="InterPro" id="IPR009197">
    <property type="entry name" value="MlrC"/>
</dbReference>
<dbReference type="GO" id="GO:0006508">
    <property type="term" value="P:proteolysis"/>
    <property type="evidence" value="ECO:0007669"/>
    <property type="project" value="UniProtKB-KW"/>
</dbReference>
<comment type="cofactor">
    <cofactor evidence="1">
        <name>Zn(2+)</name>
        <dbReference type="ChEBI" id="CHEBI:29105"/>
    </cofactor>
    <text evidence="1">Binds 1 zinc ion per subunit.</text>
</comment>
<dbReference type="OrthoDB" id="9782658at2"/>
<evidence type="ECO:0000259" key="3">
    <source>
        <dbReference type="Pfam" id="PF07364"/>
    </source>
</evidence>
<gene>
    <name evidence="4" type="ORF">KOEU_24250</name>
</gene>
<dbReference type="STRING" id="33995.KOEU_24250"/>
<evidence type="ECO:0000313" key="5">
    <source>
        <dbReference type="Proteomes" id="UP000037566"/>
    </source>
</evidence>
<name>A0A0M0EFN8_KOMEU</name>
<dbReference type="EMBL" id="LHUQ01000015">
    <property type="protein sequence ID" value="KON64074.1"/>
    <property type="molecule type" value="Genomic_DNA"/>
</dbReference>
<sequence length="486" mass="52869">MKYFIATLGTETNTFSPIPTGRTAFMGARDWFRTDGSLQATTAATLPLRTWRARAQADGHEVVESICAFAQPAGLTLRAVYEELREMILDDLRRAMPVDVVLLSMHGAMIAVDYDDCEGDLLAHIRAITGPRTVIGAELDLHCHLTEAMRENASLIITYKEYPHDDIVERAQELYDLATRTTRGEIHPVIAYYDCRMLAIWRTPYEPVRSFVDRMQTYEGHDGILSVSFAHGFPWADIPDVGAKMMVIADGDEAAAAALARRLGREIWDMRDSTVASYVSLPDAIGMIRDNDSGKPIVIADVSDNAGGGAPSDNTIILRALLDAGVDNVAVGCIWDPAAVALCIEAGEGATFDLRLGGKCGVTSGNPIDMCVTVRRCIRPLLQTGLSNGQATLGDSVWLHTAGIDIVVTSNRQQTFAPDAFTNCGISLDKAALVVKSAQHFYNAFAAIAERIIFVAVPGCVMPDMNGLSLPRRTIPMWPHVEDPFA</sequence>
<comment type="similarity">
    <text evidence="1">Belongs to the peptidase M81 family.</text>
</comment>
<dbReference type="Proteomes" id="UP000037566">
    <property type="component" value="Unassembled WGS sequence"/>
</dbReference>
<keyword evidence="1" id="KW-0479">Metal-binding</keyword>
<dbReference type="InterPro" id="IPR015995">
    <property type="entry name" value="MlrC_N"/>
</dbReference>
<organism evidence="4 5">
    <name type="scientific">Komagataeibacter europaeus</name>
    <name type="common">Gluconacetobacter europaeus</name>
    <dbReference type="NCBI Taxonomy" id="33995"/>
    <lineage>
        <taxon>Bacteria</taxon>
        <taxon>Pseudomonadati</taxon>
        <taxon>Pseudomonadota</taxon>
        <taxon>Alphaproteobacteria</taxon>
        <taxon>Acetobacterales</taxon>
        <taxon>Acetobacteraceae</taxon>
        <taxon>Komagataeibacter</taxon>
    </lineage>
</organism>
<comment type="caution">
    <text evidence="4">The sequence shown here is derived from an EMBL/GenBank/DDBJ whole genome shotgun (WGS) entry which is preliminary data.</text>
</comment>
<evidence type="ECO:0000259" key="2">
    <source>
        <dbReference type="Pfam" id="PF07171"/>
    </source>
</evidence>
<evidence type="ECO:0000313" key="4">
    <source>
        <dbReference type="EMBL" id="KON64074.1"/>
    </source>
</evidence>
<keyword evidence="5" id="KW-1185">Reference proteome</keyword>
<keyword evidence="1" id="KW-0378">Hydrolase</keyword>
<dbReference type="Pfam" id="PF07364">
    <property type="entry name" value="DUF1485"/>
    <property type="match status" value="1"/>
</dbReference>
<evidence type="ECO:0000256" key="1">
    <source>
        <dbReference type="PIRNR" id="PIRNR012702"/>
    </source>
</evidence>
<proteinExistence type="inferred from homology"/>
<dbReference type="Pfam" id="PF07171">
    <property type="entry name" value="MlrC_C"/>
    <property type="match status" value="1"/>
</dbReference>
<keyword evidence="1" id="KW-0645">Protease</keyword>
<keyword evidence="1" id="KW-0482">Metalloprotease</keyword>
<dbReference type="PATRIC" id="fig|33995.3.peg.2702"/>
<reference evidence="4" key="1">
    <citation type="submission" date="2015-08" db="EMBL/GenBank/DDBJ databases">
        <title>Draft genome sequence of Komagataeibacter europaeus CECT 8546 a cellulose producer strain from vinegar produced by the traditional method.</title>
        <authorList>
            <person name="Poehlein A."/>
            <person name="Valera M.J."/>
            <person name="Haack F.S."/>
            <person name="Mas A."/>
            <person name="Daniel R."/>
            <person name="Streit W.R."/>
            <person name="Mateo E."/>
        </authorList>
    </citation>
    <scope>NUCLEOTIDE SEQUENCE [LARGE SCALE GENOMIC DNA]</scope>
    <source>
        <strain evidence="4">CECT 8546</strain>
    </source>
</reference>
<accession>A0A0M0EFN8</accession>
<dbReference type="GO" id="GO:0046872">
    <property type="term" value="F:metal ion binding"/>
    <property type="evidence" value="ECO:0007669"/>
    <property type="project" value="UniProtKB-KW"/>
</dbReference>
<dbReference type="AlphaFoldDB" id="A0A0M0EFN8"/>
<dbReference type="PIRSF" id="PIRSF012702">
    <property type="entry name" value="UCP012702"/>
    <property type="match status" value="1"/>
</dbReference>
<dbReference type="RefSeq" id="WP_053323583.1">
    <property type="nucleotide sequence ID" value="NZ_LHUQ01000015.1"/>
</dbReference>